<keyword evidence="8" id="KW-0406">Ion transport</keyword>
<gene>
    <name evidence="13" type="ORF">B296_00051523</name>
</gene>
<evidence type="ECO:0000256" key="9">
    <source>
        <dbReference type="ARBA" id="ARBA00023136"/>
    </source>
</evidence>
<feature type="transmembrane region" description="Helical" evidence="10">
    <location>
        <begin position="109"/>
        <end position="128"/>
    </location>
</feature>
<evidence type="ECO:0000256" key="7">
    <source>
        <dbReference type="ARBA" id="ARBA00022989"/>
    </source>
</evidence>
<feature type="transmembrane region" description="Helical" evidence="10">
    <location>
        <begin position="164"/>
        <end position="183"/>
    </location>
</feature>
<proteinExistence type="inferred from homology"/>
<comment type="similarity">
    <text evidence="2">Belongs to the HAK/KUP transporter (TC 2.A.72.3) family.</text>
</comment>
<dbReference type="GO" id="GO:0016020">
    <property type="term" value="C:membrane"/>
    <property type="evidence" value="ECO:0007669"/>
    <property type="project" value="UniProtKB-SubCell"/>
</dbReference>
<sequence length="433" mass="47818">MGLLSTPPAAHEHLSAYKLEPHREETRTSLSIKKFIEKSQTSRLVLLLFVLLGTSMVIGDGVLTPTMLQLTFSPFSTFLVVSAVSGLRIKAPELHESKHLSFSLSHLRLAVITVMLVTTCLMFLIITTVWRRSVFVALLFTVTFGSLESLYLSASIAKVHHGGWLPLLISLIILMVMFTWHYGTVKKREFELQNKVSLDRLLSISPSLGLVRVPGVCLVYSNVTNGVPPMFAHFVTNFPAFHRVLIFLWLQTLTVPKVPLEERFLIGRIGLPEYGLFRCIVRYGYKDGRLESYELENQLLLTVAQFLQQEGGRGGSSANGAMSVISEPCTLVVGAPGGGADGGPKRVQFKGVEAAAEEKLSQEEVWELMEEREAGVSYMMGHTHVVACESSPFLKKLAIDGVYGFLRRNSRSSAVSLGIPHSSLIEVGTVYHV</sequence>
<keyword evidence="4" id="KW-0633">Potassium transport</keyword>
<evidence type="ECO:0000256" key="3">
    <source>
        <dbReference type="ARBA" id="ARBA00022448"/>
    </source>
</evidence>
<accession>A0A426XTC3</accession>
<dbReference type="InterPro" id="IPR053952">
    <property type="entry name" value="K_trans_C"/>
</dbReference>
<keyword evidence="7 10" id="KW-1133">Transmembrane helix</keyword>
<dbReference type="Pfam" id="PF22776">
    <property type="entry name" value="K_trans_C"/>
    <property type="match status" value="1"/>
</dbReference>
<evidence type="ECO:0000313" key="13">
    <source>
        <dbReference type="EMBL" id="RRT42699.1"/>
    </source>
</evidence>
<dbReference type="EMBL" id="AMZH03017648">
    <property type="protein sequence ID" value="RRT42699.1"/>
    <property type="molecule type" value="Genomic_DNA"/>
</dbReference>
<feature type="transmembrane region" description="Helical" evidence="10">
    <location>
        <begin position="134"/>
        <end position="152"/>
    </location>
</feature>
<protein>
    <recommendedName>
        <fullName evidence="15">Potassium transporter</fullName>
    </recommendedName>
</protein>
<evidence type="ECO:0008006" key="15">
    <source>
        <dbReference type="Google" id="ProtNLM"/>
    </source>
</evidence>
<reference evidence="13 14" key="1">
    <citation type="journal article" date="2014" name="Agronomy (Basel)">
        <title>A Draft Genome Sequence for Ensete ventricosum, the Drought-Tolerant Tree Against Hunger.</title>
        <authorList>
            <person name="Harrison J."/>
            <person name="Moore K.A."/>
            <person name="Paszkiewicz K."/>
            <person name="Jones T."/>
            <person name="Grant M."/>
            <person name="Ambacheew D."/>
            <person name="Muzemil S."/>
            <person name="Studholme D.J."/>
        </authorList>
    </citation>
    <scope>NUCLEOTIDE SEQUENCE [LARGE SCALE GENOMIC DNA]</scope>
</reference>
<evidence type="ECO:0000313" key="14">
    <source>
        <dbReference type="Proteomes" id="UP000287651"/>
    </source>
</evidence>
<comment type="subcellular location">
    <subcellularLocation>
        <location evidence="1">Membrane</location>
        <topology evidence="1">Multi-pass membrane protein</topology>
    </subcellularLocation>
</comment>
<evidence type="ECO:0000256" key="6">
    <source>
        <dbReference type="ARBA" id="ARBA00022958"/>
    </source>
</evidence>
<evidence type="ECO:0000259" key="12">
    <source>
        <dbReference type="Pfam" id="PF22776"/>
    </source>
</evidence>
<feature type="domain" description="K+ potassium transporter C-terminal" evidence="12">
    <location>
        <begin position="214"/>
        <end position="432"/>
    </location>
</feature>
<organism evidence="13 14">
    <name type="scientific">Ensete ventricosum</name>
    <name type="common">Abyssinian banana</name>
    <name type="synonym">Musa ensete</name>
    <dbReference type="NCBI Taxonomy" id="4639"/>
    <lineage>
        <taxon>Eukaryota</taxon>
        <taxon>Viridiplantae</taxon>
        <taxon>Streptophyta</taxon>
        <taxon>Embryophyta</taxon>
        <taxon>Tracheophyta</taxon>
        <taxon>Spermatophyta</taxon>
        <taxon>Magnoliopsida</taxon>
        <taxon>Liliopsida</taxon>
        <taxon>Zingiberales</taxon>
        <taxon>Musaceae</taxon>
        <taxon>Ensete</taxon>
    </lineage>
</organism>
<dbReference type="PANTHER" id="PTHR30540:SF88">
    <property type="entry name" value="POTASSIUM TRANSPORTER 13-RELATED"/>
    <property type="match status" value="1"/>
</dbReference>
<keyword evidence="3" id="KW-0813">Transport</keyword>
<dbReference type="InterPro" id="IPR003855">
    <property type="entry name" value="K+_transporter"/>
</dbReference>
<evidence type="ECO:0000259" key="11">
    <source>
        <dbReference type="Pfam" id="PF02705"/>
    </source>
</evidence>
<dbReference type="PANTHER" id="PTHR30540">
    <property type="entry name" value="OSMOTIC STRESS POTASSIUM TRANSPORTER"/>
    <property type="match status" value="1"/>
</dbReference>
<feature type="domain" description="K+ potassium transporter integral membrane" evidence="11">
    <location>
        <begin position="109"/>
        <end position="202"/>
    </location>
</feature>
<evidence type="ECO:0000256" key="8">
    <source>
        <dbReference type="ARBA" id="ARBA00023065"/>
    </source>
</evidence>
<evidence type="ECO:0000256" key="1">
    <source>
        <dbReference type="ARBA" id="ARBA00004141"/>
    </source>
</evidence>
<evidence type="ECO:0000256" key="5">
    <source>
        <dbReference type="ARBA" id="ARBA00022692"/>
    </source>
</evidence>
<keyword evidence="5 10" id="KW-0812">Transmembrane</keyword>
<dbReference type="Proteomes" id="UP000287651">
    <property type="component" value="Unassembled WGS sequence"/>
</dbReference>
<feature type="transmembrane region" description="Helical" evidence="10">
    <location>
        <begin position="44"/>
        <end position="64"/>
    </location>
</feature>
<evidence type="ECO:0000256" key="4">
    <source>
        <dbReference type="ARBA" id="ARBA00022538"/>
    </source>
</evidence>
<keyword evidence="9 10" id="KW-0472">Membrane</keyword>
<keyword evidence="6" id="KW-0630">Potassium</keyword>
<dbReference type="InterPro" id="IPR053951">
    <property type="entry name" value="K_trans_N"/>
</dbReference>
<dbReference type="Pfam" id="PF02705">
    <property type="entry name" value="K_trans"/>
    <property type="match status" value="1"/>
</dbReference>
<dbReference type="AlphaFoldDB" id="A0A426XTC3"/>
<dbReference type="GO" id="GO:0015079">
    <property type="term" value="F:potassium ion transmembrane transporter activity"/>
    <property type="evidence" value="ECO:0007669"/>
    <property type="project" value="InterPro"/>
</dbReference>
<comment type="caution">
    <text evidence="13">The sequence shown here is derived from an EMBL/GenBank/DDBJ whole genome shotgun (WGS) entry which is preliminary data.</text>
</comment>
<evidence type="ECO:0000256" key="10">
    <source>
        <dbReference type="SAM" id="Phobius"/>
    </source>
</evidence>
<name>A0A426XTC3_ENSVE</name>
<evidence type="ECO:0000256" key="2">
    <source>
        <dbReference type="ARBA" id="ARBA00008440"/>
    </source>
</evidence>